<evidence type="ECO:0000313" key="2">
    <source>
        <dbReference type="Proteomes" id="UP000441389"/>
    </source>
</evidence>
<proteinExistence type="predicted"/>
<keyword evidence="2" id="KW-1185">Reference proteome</keyword>
<gene>
    <name evidence="1" type="ORF">GON01_12720</name>
</gene>
<comment type="caution">
    <text evidence="1">The sequence shown here is derived from an EMBL/GenBank/DDBJ whole genome shotgun (WGS) entry which is preliminary data.</text>
</comment>
<sequence>MDIDTALAGLRAAPTDIRLEGLDEAVIAGLGEARAQSAIGPRTMMLAGAGAMLVGLAGTTFPDASASASPVLAPLAYAPSTLLVGR</sequence>
<dbReference type="AlphaFoldDB" id="A0A6I4J3V5"/>
<dbReference type="RefSeq" id="WP_157027750.1">
    <property type="nucleotide sequence ID" value="NZ_WQMS01000014.1"/>
</dbReference>
<dbReference type="Proteomes" id="UP000441389">
    <property type="component" value="Unassembled WGS sequence"/>
</dbReference>
<evidence type="ECO:0000313" key="1">
    <source>
        <dbReference type="EMBL" id="MVO78793.1"/>
    </source>
</evidence>
<dbReference type="EMBL" id="WQMS01000014">
    <property type="protein sequence ID" value="MVO78793.1"/>
    <property type="molecule type" value="Genomic_DNA"/>
</dbReference>
<name>A0A6I4J3V5_9SPHN</name>
<organism evidence="1 2">
    <name type="scientific">Sphingomonas horti</name>
    <dbReference type="NCBI Taxonomy" id="2682842"/>
    <lineage>
        <taxon>Bacteria</taxon>
        <taxon>Pseudomonadati</taxon>
        <taxon>Pseudomonadota</taxon>
        <taxon>Alphaproteobacteria</taxon>
        <taxon>Sphingomonadales</taxon>
        <taxon>Sphingomonadaceae</taxon>
        <taxon>Sphingomonas</taxon>
    </lineage>
</organism>
<protein>
    <submittedName>
        <fullName evidence="1">Uncharacterized protein</fullName>
    </submittedName>
</protein>
<reference evidence="1 2" key="1">
    <citation type="submission" date="2019-12" db="EMBL/GenBank/DDBJ databases">
        <authorList>
            <person name="Huq M.A."/>
        </authorList>
    </citation>
    <scope>NUCLEOTIDE SEQUENCE [LARGE SCALE GENOMIC DNA]</scope>
    <source>
        <strain evidence="1 2">MAH-20</strain>
    </source>
</reference>
<accession>A0A6I4J3V5</accession>